<sequence>MKYLEAESDHMIQSGDFPTSLIMADCNYLKRTNDTLGHEYGDLLLQRTARK</sequence>
<evidence type="ECO:0000313" key="2">
    <source>
        <dbReference type="EMBL" id="NSE17127.1"/>
    </source>
</evidence>
<dbReference type="InterPro" id="IPR029787">
    <property type="entry name" value="Nucleotide_cyclase"/>
</dbReference>
<protein>
    <submittedName>
        <fullName evidence="2">Diguanylate cyclase</fullName>
    </submittedName>
</protein>
<keyword evidence="3" id="KW-1185">Reference proteome</keyword>
<dbReference type="InterPro" id="IPR043128">
    <property type="entry name" value="Rev_trsase/Diguanyl_cyclase"/>
</dbReference>
<reference evidence="2 3" key="1">
    <citation type="journal article" date="2020" name="Cell Host Microbe">
        <title>Functional and Genomic Variation between Human-Derived Isolates of Lachnospiraceae Reveals Inter- and Intra-Species Diversity.</title>
        <authorList>
            <person name="Sorbara M.T."/>
            <person name="Littmann E.R."/>
            <person name="Fontana E."/>
            <person name="Moody T.U."/>
            <person name="Kohout C.E."/>
            <person name="Gjonbalaj M."/>
            <person name="Eaton V."/>
            <person name="Seok R."/>
            <person name="Leiner I.M."/>
            <person name="Pamer E.G."/>
        </authorList>
    </citation>
    <scope>NUCLEOTIDE SEQUENCE [LARGE SCALE GENOMIC DNA]</scope>
    <source>
        <strain evidence="2 3">MSK.14.54</strain>
    </source>
</reference>
<feature type="domain" description="GGDEF" evidence="1">
    <location>
        <begin position="17"/>
        <end position="51"/>
    </location>
</feature>
<dbReference type="Proteomes" id="UP000768180">
    <property type="component" value="Unassembled WGS sequence"/>
</dbReference>
<comment type="caution">
    <text evidence="2">The sequence shown here is derived from an EMBL/GenBank/DDBJ whole genome shotgun (WGS) entry which is preliminary data.</text>
</comment>
<accession>A0ABX2GFX5</accession>
<dbReference type="Pfam" id="PF00990">
    <property type="entry name" value="GGDEF"/>
    <property type="match status" value="1"/>
</dbReference>
<dbReference type="InterPro" id="IPR000160">
    <property type="entry name" value="GGDEF_dom"/>
</dbReference>
<dbReference type="PROSITE" id="PS50887">
    <property type="entry name" value="GGDEF"/>
    <property type="match status" value="1"/>
</dbReference>
<dbReference type="EMBL" id="JAAITQ010000023">
    <property type="protein sequence ID" value="NSE17127.1"/>
    <property type="molecule type" value="Genomic_DNA"/>
</dbReference>
<dbReference type="SUPFAM" id="SSF55073">
    <property type="entry name" value="Nucleotide cyclase"/>
    <property type="match status" value="1"/>
</dbReference>
<organism evidence="2 3">
    <name type="scientific">Fusicatenibacter saccharivorans</name>
    <dbReference type="NCBI Taxonomy" id="1150298"/>
    <lineage>
        <taxon>Bacteria</taxon>
        <taxon>Bacillati</taxon>
        <taxon>Bacillota</taxon>
        <taxon>Clostridia</taxon>
        <taxon>Lachnospirales</taxon>
        <taxon>Lachnospiraceae</taxon>
        <taxon>Fusicatenibacter</taxon>
    </lineage>
</organism>
<name>A0ABX2GFX5_9FIRM</name>
<gene>
    <name evidence="2" type="ORF">G5B05_12075</name>
</gene>
<evidence type="ECO:0000259" key="1">
    <source>
        <dbReference type="PROSITE" id="PS50887"/>
    </source>
</evidence>
<dbReference type="Gene3D" id="3.30.70.270">
    <property type="match status" value="1"/>
</dbReference>
<proteinExistence type="predicted"/>
<dbReference type="RefSeq" id="WP_022462003.1">
    <property type="nucleotide sequence ID" value="NZ_CAXSRP010000003.1"/>
</dbReference>
<evidence type="ECO:0000313" key="3">
    <source>
        <dbReference type="Proteomes" id="UP000768180"/>
    </source>
</evidence>